<dbReference type="Proteomes" id="UP000503336">
    <property type="component" value="Chromosome"/>
</dbReference>
<dbReference type="KEGG" id="hdh:G5B40_18510"/>
<gene>
    <name evidence="2" type="ORF">G5B40_18510</name>
</gene>
<protein>
    <submittedName>
        <fullName evidence="2">Uncharacterized protein</fullName>
    </submittedName>
</protein>
<name>A0A7M3T5H7_9RHOB</name>
<keyword evidence="3" id="KW-1185">Reference proteome</keyword>
<organism evidence="2 3">
    <name type="scientific">Pikeienuella piscinae</name>
    <dbReference type="NCBI Taxonomy" id="2748098"/>
    <lineage>
        <taxon>Bacteria</taxon>
        <taxon>Pseudomonadati</taxon>
        <taxon>Pseudomonadota</taxon>
        <taxon>Alphaproteobacteria</taxon>
        <taxon>Rhodobacterales</taxon>
        <taxon>Paracoccaceae</taxon>
        <taxon>Pikeienuella</taxon>
    </lineage>
</organism>
<evidence type="ECO:0000256" key="1">
    <source>
        <dbReference type="SAM" id="MobiDB-lite"/>
    </source>
</evidence>
<proteinExistence type="predicted"/>
<feature type="region of interest" description="Disordered" evidence="1">
    <location>
        <begin position="1"/>
        <end position="34"/>
    </location>
</feature>
<sequence>MTDDLSWPDGEERSGMSGAEGDRKRTETVRAAPKAMSAGLWPGIAGRPGRTGAPDAFLAHVAAAEGARIATRRTIGAGFAARVPAGS</sequence>
<feature type="compositionally biased region" description="Basic and acidic residues" evidence="1">
    <location>
        <begin position="10"/>
        <end position="28"/>
    </location>
</feature>
<dbReference type="EMBL" id="CP049056">
    <property type="protein sequence ID" value="QIE57258.1"/>
    <property type="molecule type" value="Genomic_DNA"/>
</dbReference>
<accession>A0A7M3T5H7</accession>
<reference evidence="2 3" key="1">
    <citation type="submission" date="2020-02" db="EMBL/GenBank/DDBJ databases">
        <title>complete genome sequence of Rhodobacteraceae bacterium.</title>
        <authorList>
            <person name="Park J."/>
            <person name="Kim Y.-S."/>
            <person name="Kim K.-H."/>
        </authorList>
    </citation>
    <scope>NUCLEOTIDE SEQUENCE [LARGE SCALE GENOMIC DNA]</scope>
    <source>
        <strain evidence="2 3">RR4-56</strain>
    </source>
</reference>
<dbReference type="AlphaFoldDB" id="A0A7M3T5H7"/>
<evidence type="ECO:0000313" key="2">
    <source>
        <dbReference type="EMBL" id="QIE57258.1"/>
    </source>
</evidence>
<dbReference type="RefSeq" id="WP_165101839.1">
    <property type="nucleotide sequence ID" value="NZ_CP049056.1"/>
</dbReference>
<evidence type="ECO:0000313" key="3">
    <source>
        <dbReference type="Proteomes" id="UP000503336"/>
    </source>
</evidence>